<feature type="region of interest" description="Disordered" evidence="3">
    <location>
        <begin position="112"/>
        <end position="141"/>
    </location>
</feature>
<name>G2QRK3_THETT</name>
<evidence type="ECO:0000256" key="1">
    <source>
        <dbReference type="ARBA" id="ARBA00022722"/>
    </source>
</evidence>
<keyword evidence="6" id="KW-1185">Reference proteome</keyword>
<feature type="region of interest" description="Disordered" evidence="3">
    <location>
        <begin position="26"/>
        <end position="54"/>
    </location>
</feature>
<dbReference type="Pfam" id="PF01612">
    <property type="entry name" value="DNA_pol_A_exo1"/>
    <property type="match status" value="1"/>
</dbReference>
<feature type="region of interest" description="Disordered" evidence="3">
    <location>
        <begin position="396"/>
        <end position="455"/>
    </location>
</feature>
<dbReference type="eggNOG" id="KOG4373">
    <property type="taxonomic scope" value="Eukaryota"/>
</dbReference>
<evidence type="ECO:0000256" key="2">
    <source>
        <dbReference type="ARBA" id="ARBA00022801"/>
    </source>
</evidence>
<dbReference type="InterPro" id="IPR012337">
    <property type="entry name" value="RNaseH-like_sf"/>
</dbReference>
<dbReference type="GO" id="GO:0008408">
    <property type="term" value="F:3'-5' exonuclease activity"/>
    <property type="evidence" value="ECO:0007669"/>
    <property type="project" value="InterPro"/>
</dbReference>
<evidence type="ECO:0000313" key="5">
    <source>
        <dbReference type="EMBL" id="AEO63350.1"/>
    </source>
</evidence>
<dbReference type="KEGG" id="ttt:THITE_2108463"/>
<sequence>MSSRKATHQLWDVSRGIVFAGGSGSSSGSVYPRLPPVRHQSVPAGPAAAAPKGGSAVMPSLLPTGNALEQLSAGQGAVGVQGNVATTWTVTHTTAVTVAGFCSTAAVDGDATENEDTAAGPNVAEAPKRKDMGPLSPPFTPLEFKIPEETYREAKQAAEGSPKSFWTYDMYRGPGKDGSPDAKVKVHYCTSMRTTERVIQQYFMDEKILGFDLEWMVNAPKSFGPRKNVSLIQLASPSRIGLFHVAAYPRKDSLVAPSLKRLMEDSAITKVGVCIKGDCTRLSAFLHIKTRGQFELSHLYKLVKYSEINMPGAINKRTVSLAAQVEDCLGLPLFKGGDVRKSNWSQRLDMEQIRYSASDAYAALQLYAVLDHQRKNLNPVPPLPYHAELNLPIRLTEDQPPTSSEEEDPDLVLAPGENITPVDCSADLDPCGLSNSSIDSNPPLRGPNASLRQPS</sequence>
<evidence type="ECO:0000313" key="6">
    <source>
        <dbReference type="Proteomes" id="UP000008181"/>
    </source>
</evidence>
<dbReference type="GO" id="GO:0006139">
    <property type="term" value="P:nucleobase-containing compound metabolic process"/>
    <property type="evidence" value="ECO:0007669"/>
    <property type="project" value="InterPro"/>
</dbReference>
<dbReference type="SMART" id="SM00474">
    <property type="entry name" value="35EXOc"/>
    <property type="match status" value="1"/>
</dbReference>
<evidence type="ECO:0000256" key="3">
    <source>
        <dbReference type="SAM" id="MobiDB-lite"/>
    </source>
</evidence>
<keyword evidence="1" id="KW-0540">Nuclease</keyword>
<protein>
    <recommendedName>
        <fullName evidence="4">3'-5' exonuclease domain-containing protein</fullName>
    </recommendedName>
</protein>
<proteinExistence type="predicted"/>
<dbReference type="GO" id="GO:0005737">
    <property type="term" value="C:cytoplasm"/>
    <property type="evidence" value="ECO:0007669"/>
    <property type="project" value="TreeGrafter"/>
</dbReference>
<dbReference type="PANTHER" id="PTHR13620:SF104">
    <property type="entry name" value="EXONUCLEASE 3'-5' DOMAIN-CONTAINING PROTEIN 2"/>
    <property type="match status" value="1"/>
</dbReference>
<evidence type="ECO:0000259" key="4">
    <source>
        <dbReference type="SMART" id="SM00474"/>
    </source>
</evidence>
<dbReference type="Proteomes" id="UP000008181">
    <property type="component" value="Chromosome 1"/>
</dbReference>
<accession>G2QRK3</accession>
<dbReference type="SUPFAM" id="SSF53098">
    <property type="entry name" value="Ribonuclease H-like"/>
    <property type="match status" value="1"/>
</dbReference>
<dbReference type="GO" id="GO:0003676">
    <property type="term" value="F:nucleic acid binding"/>
    <property type="evidence" value="ECO:0007669"/>
    <property type="project" value="InterPro"/>
</dbReference>
<dbReference type="PANTHER" id="PTHR13620">
    <property type="entry name" value="3-5 EXONUCLEASE"/>
    <property type="match status" value="1"/>
</dbReference>
<dbReference type="FunFam" id="3.30.420.10:FF:000100">
    <property type="entry name" value="3'-5' exonuclease/helicase (Wrn), putative"/>
    <property type="match status" value="1"/>
</dbReference>
<dbReference type="OrthoDB" id="1920326at2759"/>
<dbReference type="GO" id="GO:0005634">
    <property type="term" value="C:nucleus"/>
    <property type="evidence" value="ECO:0007669"/>
    <property type="project" value="TreeGrafter"/>
</dbReference>
<dbReference type="HOGENOM" id="CLU_016103_1_0_1"/>
<keyword evidence="2" id="KW-0378">Hydrolase</keyword>
<dbReference type="STRING" id="578455.G2QRK3"/>
<dbReference type="InterPro" id="IPR002562">
    <property type="entry name" value="3'-5'_exonuclease_dom"/>
</dbReference>
<dbReference type="InterPro" id="IPR051132">
    <property type="entry name" value="3-5_Exonuclease_domain"/>
</dbReference>
<gene>
    <name evidence="5" type="ORF">THITE_2108463</name>
</gene>
<dbReference type="InterPro" id="IPR036397">
    <property type="entry name" value="RNaseH_sf"/>
</dbReference>
<organism evidence="5 6">
    <name type="scientific">Thermothielavioides terrestris (strain ATCC 38088 / NRRL 8126)</name>
    <name type="common">Thielavia terrestris</name>
    <dbReference type="NCBI Taxonomy" id="578455"/>
    <lineage>
        <taxon>Eukaryota</taxon>
        <taxon>Fungi</taxon>
        <taxon>Dikarya</taxon>
        <taxon>Ascomycota</taxon>
        <taxon>Pezizomycotina</taxon>
        <taxon>Sordariomycetes</taxon>
        <taxon>Sordariomycetidae</taxon>
        <taxon>Sordariales</taxon>
        <taxon>Chaetomiaceae</taxon>
        <taxon>Thermothielavioides</taxon>
        <taxon>Thermothielavioides terrestris</taxon>
    </lineage>
</organism>
<feature type="domain" description="3'-5' exonuclease" evidence="4">
    <location>
        <begin position="186"/>
        <end position="375"/>
    </location>
</feature>
<dbReference type="RefSeq" id="XP_003649686.1">
    <property type="nucleotide sequence ID" value="XM_003649638.1"/>
</dbReference>
<dbReference type="EMBL" id="CP003009">
    <property type="protein sequence ID" value="AEO63350.1"/>
    <property type="molecule type" value="Genomic_DNA"/>
</dbReference>
<dbReference type="AlphaFoldDB" id="G2QRK3"/>
<feature type="compositionally biased region" description="Low complexity" evidence="3">
    <location>
        <begin position="43"/>
        <end position="54"/>
    </location>
</feature>
<reference evidence="5 6" key="1">
    <citation type="journal article" date="2011" name="Nat. Biotechnol.">
        <title>Comparative genomic analysis of the thermophilic biomass-degrading fungi Myceliophthora thermophila and Thielavia terrestris.</title>
        <authorList>
            <person name="Berka R.M."/>
            <person name="Grigoriev I.V."/>
            <person name="Otillar R."/>
            <person name="Salamov A."/>
            <person name="Grimwood J."/>
            <person name="Reid I."/>
            <person name="Ishmael N."/>
            <person name="John T."/>
            <person name="Darmond C."/>
            <person name="Moisan M.-C."/>
            <person name="Henrissat B."/>
            <person name="Coutinho P.M."/>
            <person name="Lombard V."/>
            <person name="Natvig D.O."/>
            <person name="Lindquist E."/>
            <person name="Schmutz J."/>
            <person name="Lucas S."/>
            <person name="Harris P."/>
            <person name="Powlowski J."/>
            <person name="Bellemare A."/>
            <person name="Taylor D."/>
            <person name="Butler G."/>
            <person name="de Vries R.P."/>
            <person name="Allijn I.E."/>
            <person name="van den Brink J."/>
            <person name="Ushinsky S."/>
            <person name="Storms R."/>
            <person name="Powell A.J."/>
            <person name="Paulsen I.T."/>
            <person name="Elbourne L.D.H."/>
            <person name="Baker S.E."/>
            <person name="Magnuson J."/>
            <person name="LaBoissiere S."/>
            <person name="Clutterbuck A.J."/>
            <person name="Martinez D."/>
            <person name="Wogulis M."/>
            <person name="de Leon A.L."/>
            <person name="Rey M.W."/>
            <person name="Tsang A."/>
        </authorList>
    </citation>
    <scope>NUCLEOTIDE SEQUENCE [LARGE SCALE GENOMIC DNA]</scope>
    <source>
        <strain evidence="6">ATCC 38088 / NRRL 8126</strain>
    </source>
</reference>
<dbReference type="CDD" id="cd06141">
    <property type="entry name" value="WRN_exo"/>
    <property type="match status" value="1"/>
</dbReference>
<dbReference type="Gene3D" id="3.30.420.10">
    <property type="entry name" value="Ribonuclease H-like superfamily/Ribonuclease H"/>
    <property type="match status" value="1"/>
</dbReference>
<dbReference type="GeneID" id="11523463"/>